<sequence length="249" mass="26052">MRRAIAAAERREAERQRGIHDRPAPPDWLLEQGLNPDSPPVRVHVGGCWNAAKRSKGIPRAEALRALAGGVKACGACRPDSELGYLEGQPLPHADFLGLRAVFFTAFLAGAFFAARLLGISCTSASPPSVRAAFALAIDSFSAAIKSTRWPDSSAGSEAGAGSRCSRLASISLAIASVYVSRNSSPSRSSRVMVSISAMARSISASETSLGGGVSDEGSRISSGQRIACSTITSSLILSRPRRSRPDQA</sequence>
<keyword evidence="2" id="KW-1133">Transmembrane helix</keyword>
<protein>
    <submittedName>
        <fullName evidence="3">DUF6233 domain-containing protein</fullName>
    </submittedName>
</protein>
<evidence type="ECO:0000256" key="1">
    <source>
        <dbReference type="SAM" id="MobiDB-lite"/>
    </source>
</evidence>
<organism evidence="3 4">
    <name type="scientific">Streptomyces flaveolus</name>
    <dbReference type="NCBI Taxonomy" id="67297"/>
    <lineage>
        <taxon>Bacteria</taxon>
        <taxon>Bacillati</taxon>
        <taxon>Actinomycetota</taxon>
        <taxon>Actinomycetes</taxon>
        <taxon>Kitasatosporales</taxon>
        <taxon>Streptomycetaceae</taxon>
        <taxon>Streptomyces</taxon>
    </lineage>
</organism>
<feature type="region of interest" description="Disordered" evidence="1">
    <location>
        <begin position="1"/>
        <end position="26"/>
    </location>
</feature>
<keyword evidence="4" id="KW-1185">Reference proteome</keyword>
<evidence type="ECO:0000313" key="4">
    <source>
        <dbReference type="Proteomes" id="UP001490330"/>
    </source>
</evidence>
<feature type="transmembrane region" description="Helical" evidence="2">
    <location>
        <begin position="97"/>
        <end position="119"/>
    </location>
</feature>
<dbReference type="Pfam" id="PF19746">
    <property type="entry name" value="DUF6233"/>
    <property type="match status" value="1"/>
</dbReference>
<evidence type="ECO:0000256" key="2">
    <source>
        <dbReference type="SAM" id="Phobius"/>
    </source>
</evidence>
<keyword evidence="2" id="KW-0472">Membrane</keyword>
<gene>
    <name evidence="3" type="ORF">ABT322_18340</name>
</gene>
<proteinExistence type="predicted"/>
<reference evidence="3 4" key="1">
    <citation type="submission" date="2024-06" db="EMBL/GenBank/DDBJ databases">
        <title>The Natural Products Discovery Center: Release of the First 8490 Sequenced Strains for Exploring Actinobacteria Biosynthetic Diversity.</title>
        <authorList>
            <person name="Kalkreuter E."/>
            <person name="Kautsar S.A."/>
            <person name="Yang D."/>
            <person name="Bader C.D."/>
            <person name="Teijaro C.N."/>
            <person name="Fluegel L."/>
            <person name="Davis C.M."/>
            <person name="Simpson J.R."/>
            <person name="Lauterbach L."/>
            <person name="Steele A.D."/>
            <person name="Gui C."/>
            <person name="Meng S."/>
            <person name="Li G."/>
            <person name="Viehrig K."/>
            <person name="Ye F."/>
            <person name="Su P."/>
            <person name="Kiefer A.F."/>
            <person name="Nichols A."/>
            <person name="Cepeda A.J."/>
            <person name="Yan W."/>
            <person name="Fan B."/>
            <person name="Jiang Y."/>
            <person name="Adhikari A."/>
            <person name="Zheng C.-J."/>
            <person name="Schuster L."/>
            <person name="Cowan T.M."/>
            <person name="Smanski M.J."/>
            <person name="Chevrette M.G."/>
            <person name="De Carvalho L.P.S."/>
            <person name="Shen B."/>
        </authorList>
    </citation>
    <scope>NUCLEOTIDE SEQUENCE [LARGE SCALE GENOMIC DNA]</scope>
    <source>
        <strain evidence="3 4">NPDC000632</strain>
    </source>
</reference>
<dbReference type="InterPro" id="IPR046200">
    <property type="entry name" value="DUF6233"/>
</dbReference>
<name>A0ABV1VGT6_9ACTN</name>
<accession>A0ABV1VGT6</accession>
<evidence type="ECO:0000313" key="3">
    <source>
        <dbReference type="EMBL" id="MER6905694.1"/>
    </source>
</evidence>
<dbReference type="Proteomes" id="UP001490330">
    <property type="component" value="Unassembled WGS sequence"/>
</dbReference>
<comment type="caution">
    <text evidence="3">The sequence shown here is derived from an EMBL/GenBank/DDBJ whole genome shotgun (WGS) entry which is preliminary data.</text>
</comment>
<dbReference type="EMBL" id="JBEPCV010000016">
    <property type="protein sequence ID" value="MER6905694.1"/>
    <property type="molecule type" value="Genomic_DNA"/>
</dbReference>
<keyword evidence="2" id="KW-0812">Transmembrane</keyword>
<feature type="compositionally biased region" description="Basic and acidic residues" evidence="1">
    <location>
        <begin position="8"/>
        <end position="24"/>
    </location>
</feature>